<organism evidence="2 3">
    <name type="scientific">Megamonas funiformis</name>
    <dbReference type="NCBI Taxonomy" id="437897"/>
    <lineage>
        <taxon>Bacteria</taxon>
        <taxon>Bacillati</taxon>
        <taxon>Bacillota</taxon>
        <taxon>Negativicutes</taxon>
        <taxon>Selenomonadales</taxon>
        <taxon>Selenomonadaceae</taxon>
        <taxon>Megamonas</taxon>
    </lineage>
</organism>
<sequence>MLLMKILIAINILYLIIEDFRTKTVSIYYCISLFMLSTTYAIFSNFNIVCYLNNLLSGTLFLVFIYVSSIKLKNCNNIHITFANEENHLDKGLSYLPIIFLGYVIYKILNFNDIFANYLTTFQISMDFLALPLCIIACLVIFMQILRCYFKSNKQIITSMGDGDIWAMMGIVGFIPLGEFFIIIFLANITFILIYTTRRFLCS</sequence>
<keyword evidence="1" id="KW-1133">Transmembrane helix</keyword>
<proteinExistence type="predicted"/>
<feature type="transmembrane region" description="Helical" evidence="1">
    <location>
        <begin position="25"/>
        <end position="43"/>
    </location>
</feature>
<keyword evidence="1" id="KW-0472">Membrane</keyword>
<evidence type="ECO:0000256" key="1">
    <source>
        <dbReference type="SAM" id="Phobius"/>
    </source>
</evidence>
<feature type="transmembrane region" description="Helical" evidence="1">
    <location>
        <begin position="129"/>
        <end position="150"/>
    </location>
</feature>
<gene>
    <name evidence="2" type="ORF">LIY65_10315</name>
</gene>
<dbReference type="RefSeq" id="WP_008537521.1">
    <property type="nucleotide sequence ID" value="NZ_BSQS01000004.1"/>
</dbReference>
<dbReference type="EMBL" id="JAJCGD010000035">
    <property type="protein sequence ID" value="MCB6829084.1"/>
    <property type="molecule type" value="Genomic_DNA"/>
</dbReference>
<accession>A0AAW4U3I6</accession>
<comment type="caution">
    <text evidence="2">The sequence shown here is derived from an EMBL/GenBank/DDBJ whole genome shotgun (WGS) entry which is preliminary data.</text>
</comment>
<name>A0AAW4U3I6_9FIRM</name>
<evidence type="ECO:0000313" key="2">
    <source>
        <dbReference type="EMBL" id="MCB6829084.1"/>
    </source>
</evidence>
<dbReference type="Proteomes" id="UP001198190">
    <property type="component" value="Unassembled WGS sequence"/>
</dbReference>
<protein>
    <submittedName>
        <fullName evidence="2">Uncharacterized protein</fullName>
    </submittedName>
</protein>
<feature type="transmembrane region" description="Helical" evidence="1">
    <location>
        <begin position="55"/>
        <end position="72"/>
    </location>
</feature>
<keyword evidence="1" id="KW-0812">Transmembrane</keyword>
<dbReference type="AlphaFoldDB" id="A0AAW4U3I6"/>
<feature type="transmembrane region" description="Helical" evidence="1">
    <location>
        <begin position="171"/>
        <end position="195"/>
    </location>
</feature>
<feature type="transmembrane region" description="Helical" evidence="1">
    <location>
        <begin position="92"/>
        <end position="109"/>
    </location>
</feature>
<reference evidence="2" key="1">
    <citation type="submission" date="2021-10" db="EMBL/GenBank/DDBJ databases">
        <title>Collection of gut derived symbiotic bacterial strains cultured from healthy donors.</title>
        <authorList>
            <person name="Lin H."/>
            <person name="Littmann E."/>
            <person name="Claire K."/>
            <person name="Pamer E."/>
        </authorList>
    </citation>
    <scope>NUCLEOTIDE SEQUENCE</scope>
    <source>
        <strain evidence="2">MSK.7.16</strain>
    </source>
</reference>
<dbReference type="GeneID" id="62778966"/>
<evidence type="ECO:0000313" key="3">
    <source>
        <dbReference type="Proteomes" id="UP001198190"/>
    </source>
</evidence>